<accession>A0A8T1MJE9</accession>
<keyword evidence="2" id="KW-0812">Transmembrane</keyword>
<comment type="caution">
    <text evidence="3">The sequence shown here is derived from an EMBL/GenBank/DDBJ whole genome shotgun (WGS) entry which is preliminary data.</text>
</comment>
<reference evidence="3 4" key="1">
    <citation type="journal article" date="2018" name="Biotechnol. Adv.">
        <title>Improved genomic resources and new bioinformatic workflow for the carcinogenic parasite Clonorchis sinensis: Biotechnological implications.</title>
        <authorList>
            <person name="Wang D."/>
            <person name="Korhonen P.K."/>
            <person name="Gasser R.B."/>
            <person name="Young N.D."/>
        </authorList>
    </citation>
    <scope>NUCLEOTIDE SEQUENCE [LARGE SCALE GENOMIC DNA]</scope>
    <source>
        <strain evidence="3">Cs-k2</strain>
    </source>
</reference>
<dbReference type="Proteomes" id="UP000286415">
    <property type="component" value="Unassembled WGS sequence"/>
</dbReference>
<evidence type="ECO:0000313" key="3">
    <source>
        <dbReference type="EMBL" id="KAG5448965.1"/>
    </source>
</evidence>
<reference evidence="3 4" key="2">
    <citation type="journal article" date="2021" name="Genomics">
        <title>High-quality reference genome for Clonorchis sinensis.</title>
        <authorList>
            <person name="Young N.D."/>
            <person name="Stroehlein A.J."/>
            <person name="Kinkar L."/>
            <person name="Wang T."/>
            <person name="Sohn W.M."/>
            <person name="Chang B.C.H."/>
            <person name="Kaur P."/>
            <person name="Weisz D."/>
            <person name="Dudchenko O."/>
            <person name="Aiden E.L."/>
            <person name="Korhonen P.K."/>
            <person name="Gasser R.B."/>
        </authorList>
    </citation>
    <scope>NUCLEOTIDE SEQUENCE [LARGE SCALE GENOMIC DNA]</scope>
    <source>
        <strain evidence="3">Cs-k2</strain>
    </source>
</reference>
<keyword evidence="2" id="KW-0472">Membrane</keyword>
<evidence type="ECO:0000256" key="2">
    <source>
        <dbReference type="SAM" id="Phobius"/>
    </source>
</evidence>
<sequence length="168" mass="19271">MDERTPKDFNNNIVILALCIASLLVVIVVLLIVVVTYYYFRKLSGKQDKPCISSCCLDSRTDQDPIVWPDSKRVDKAEPKLQLDDARLAGTHQFHFHRYKDEEPDHSAAYQFEDGPDESYLQETRIEDRGPIHFPPPMVPPYSEVNNPFFQPQIESELEAAESASDKE</sequence>
<evidence type="ECO:0000256" key="1">
    <source>
        <dbReference type="SAM" id="MobiDB-lite"/>
    </source>
</evidence>
<keyword evidence="4" id="KW-1185">Reference proteome</keyword>
<proteinExistence type="predicted"/>
<dbReference type="OrthoDB" id="6256516at2759"/>
<feature type="transmembrane region" description="Helical" evidence="2">
    <location>
        <begin position="12"/>
        <end position="40"/>
    </location>
</feature>
<protein>
    <submittedName>
        <fullName evidence="3">Uncharacterized protein</fullName>
    </submittedName>
</protein>
<feature type="region of interest" description="Disordered" evidence="1">
    <location>
        <begin position="129"/>
        <end position="148"/>
    </location>
</feature>
<name>A0A8T1MJE9_CLOSI</name>
<evidence type="ECO:0000313" key="4">
    <source>
        <dbReference type="Proteomes" id="UP000286415"/>
    </source>
</evidence>
<gene>
    <name evidence="3" type="ORF">CSKR_200861</name>
</gene>
<organism evidence="3 4">
    <name type="scientific">Clonorchis sinensis</name>
    <name type="common">Chinese liver fluke</name>
    <dbReference type="NCBI Taxonomy" id="79923"/>
    <lineage>
        <taxon>Eukaryota</taxon>
        <taxon>Metazoa</taxon>
        <taxon>Spiralia</taxon>
        <taxon>Lophotrochozoa</taxon>
        <taxon>Platyhelminthes</taxon>
        <taxon>Trematoda</taxon>
        <taxon>Digenea</taxon>
        <taxon>Opisthorchiida</taxon>
        <taxon>Opisthorchiata</taxon>
        <taxon>Opisthorchiidae</taxon>
        <taxon>Clonorchis</taxon>
    </lineage>
</organism>
<keyword evidence="2" id="KW-1133">Transmembrane helix</keyword>
<dbReference type="AlphaFoldDB" id="A0A8T1MJE9"/>
<dbReference type="EMBL" id="NIRI02000042">
    <property type="protein sequence ID" value="KAG5448965.1"/>
    <property type="molecule type" value="Genomic_DNA"/>
</dbReference>